<accession>A0A918PPN5</accession>
<dbReference type="PROSITE" id="PS00934">
    <property type="entry name" value="GLYOXALASE_I_1"/>
    <property type="match status" value="1"/>
</dbReference>
<protein>
    <recommendedName>
        <fullName evidence="2">VOC domain-containing protein</fullName>
    </recommendedName>
</protein>
<dbReference type="RefSeq" id="WP_189622531.1">
    <property type="nucleotide sequence ID" value="NZ_BMZA01000031.1"/>
</dbReference>
<dbReference type="InterPro" id="IPR029068">
    <property type="entry name" value="Glyas_Bleomycin-R_OHBP_Dase"/>
</dbReference>
<proteinExistence type="predicted"/>
<gene>
    <name evidence="3" type="ORF">GCM10011614_34490</name>
</gene>
<reference evidence="3" key="1">
    <citation type="journal article" date="2014" name="Int. J. Syst. Evol. Microbiol.">
        <title>Complete genome sequence of Corynebacterium casei LMG S-19264T (=DSM 44701T), isolated from a smear-ripened cheese.</title>
        <authorList>
            <consortium name="US DOE Joint Genome Institute (JGI-PGF)"/>
            <person name="Walter F."/>
            <person name="Albersmeier A."/>
            <person name="Kalinowski J."/>
            <person name="Ruckert C."/>
        </authorList>
    </citation>
    <scope>NUCLEOTIDE SEQUENCE</scope>
    <source>
        <strain evidence="3">KCTC 32255</strain>
    </source>
</reference>
<dbReference type="EMBL" id="BMZA01000031">
    <property type="protein sequence ID" value="GGZ16981.1"/>
    <property type="molecule type" value="Genomic_DNA"/>
</dbReference>
<dbReference type="SUPFAM" id="SSF54593">
    <property type="entry name" value="Glyoxalase/Bleomycin resistance protein/Dihydroxybiphenyl dioxygenase"/>
    <property type="match status" value="1"/>
</dbReference>
<dbReference type="GO" id="GO:0004493">
    <property type="term" value="F:methylmalonyl-CoA epimerase activity"/>
    <property type="evidence" value="ECO:0007669"/>
    <property type="project" value="TreeGrafter"/>
</dbReference>
<dbReference type="GO" id="GO:0046491">
    <property type="term" value="P:L-methylmalonyl-CoA metabolic process"/>
    <property type="evidence" value="ECO:0007669"/>
    <property type="project" value="TreeGrafter"/>
</dbReference>
<evidence type="ECO:0000313" key="4">
    <source>
        <dbReference type="Proteomes" id="UP000648075"/>
    </source>
</evidence>
<dbReference type="GO" id="GO:0004462">
    <property type="term" value="F:lactoylglutathione lyase activity"/>
    <property type="evidence" value="ECO:0007669"/>
    <property type="project" value="InterPro"/>
</dbReference>
<comment type="caution">
    <text evidence="3">The sequence shown here is derived from an EMBL/GenBank/DDBJ whole genome shotgun (WGS) entry which is preliminary data.</text>
</comment>
<dbReference type="Proteomes" id="UP000648075">
    <property type="component" value="Unassembled WGS sequence"/>
</dbReference>
<sequence length="145" mass="16185">MITALHHIGISVADLDCSIAFYRDLLGMKLSSQHPFGGARFEQIFRLEGAKGRAAHLHGGGTEVELFEFTHPRPQTADPKRPVNAHGITHFCIEVADLRGLHLRMSEAGVDFHCPPIDFDICEATYCRDPDGNVIELIEMYELQD</sequence>
<reference evidence="3" key="2">
    <citation type="submission" date="2020-09" db="EMBL/GenBank/DDBJ databases">
        <authorList>
            <person name="Sun Q."/>
            <person name="Kim S."/>
        </authorList>
    </citation>
    <scope>NUCLEOTIDE SEQUENCE</scope>
    <source>
        <strain evidence="3">KCTC 32255</strain>
    </source>
</reference>
<feature type="domain" description="VOC" evidence="2">
    <location>
        <begin position="4"/>
        <end position="140"/>
    </location>
</feature>
<evidence type="ECO:0000256" key="1">
    <source>
        <dbReference type="ARBA" id="ARBA00022723"/>
    </source>
</evidence>
<dbReference type="InterPro" id="IPR018146">
    <property type="entry name" value="Glyoxalase_1_CS"/>
</dbReference>
<keyword evidence="1" id="KW-0479">Metal-binding</keyword>
<organism evidence="3 4">
    <name type="scientific">Novosphingobium colocasiae</name>
    <dbReference type="NCBI Taxonomy" id="1256513"/>
    <lineage>
        <taxon>Bacteria</taxon>
        <taxon>Pseudomonadati</taxon>
        <taxon>Pseudomonadota</taxon>
        <taxon>Alphaproteobacteria</taxon>
        <taxon>Sphingomonadales</taxon>
        <taxon>Sphingomonadaceae</taxon>
        <taxon>Novosphingobium</taxon>
    </lineage>
</organism>
<dbReference type="InterPro" id="IPR004360">
    <property type="entry name" value="Glyas_Fos-R_dOase_dom"/>
</dbReference>
<name>A0A918PPN5_9SPHN</name>
<evidence type="ECO:0000259" key="2">
    <source>
        <dbReference type="PROSITE" id="PS51819"/>
    </source>
</evidence>
<dbReference type="PANTHER" id="PTHR43048:SF3">
    <property type="entry name" value="METHYLMALONYL-COA EPIMERASE, MITOCHONDRIAL"/>
    <property type="match status" value="1"/>
</dbReference>
<keyword evidence="4" id="KW-1185">Reference proteome</keyword>
<dbReference type="Gene3D" id="3.10.180.10">
    <property type="entry name" value="2,3-Dihydroxybiphenyl 1,2-Dioxygenase, domain 1"/>
    <property type="match status" value="1"/>
</dbReference>
<dbReference type="GO" id="GO:0046872">
    <property type="term" value="F:metal ion binding"/>
    <property type="evidence" value="ECO:0007669"/>
    <property type="project" value="UniProtKB-KW"/>
</dbReference>
<dbReference type="Pfam" id="PF00903">
    <property type="entry name" value="Glyoxalase"/>
    <property type="match status" value="1"/>
</dbReference>
<dbReference type="PANTHER" id="PTHR43048">
    <property type="entry name" value="METHYLMALONYL-COA EPIMERASE"/>
    <property type="match status" value="1"/>
</dbReference>
<dbReference type="PROSITE" id="PS51819">
    <property type="entry name" value="VOC"/>
    <property type="match status" value="1"/>
</dbReference>
<dbReference type="AlphaFoldDB" id="A0A918PPN5"/>
<evidence type="ECO:0000313" key="3">
    <source>
        <dbReference type="EMBL" id="GGZ16981.1"/>
    </source>
</evidence>
<dbReference type="InterPro" id="IPR051785">
    <property type="entry name" value="MMCE/EMCE_epimerase"/>
</dbReference>
<dbReference type="InterPro" id="IPR037523">
    <property type="entry name" value="VOC_core"/>
</dbReference>